<dbReference type="EMBL" id="MU277198">
    <property type="protein sequence ID" value="KAI0064461.1"/>
    <property type="molecule type" value="Genomic_DNA"/>
</dbReference>
<reference evidence="1" key="1">
    <citation type="submission" date="2021-03" db="EMBL/GenBank/DDBJ databases">
        <authorList>
            <consortium name="DOE Joint Genome Institute"/>
            <person name="Ahrendt S."/>
            <person name="Looney B.P."/>
            <person name="Miyauchi S."/>
            <person name="Morin E."/>
            <person name="Drula E."/>
            <person name="Courty P.E."/>
            <person name="Chicoki N."/>
            <person name="Fauchery L."/>
            <person name="Kohler A."/>
            <person name="Kuo A."/>
            <person name="Labutti K."/>
            <person name="Pangilinan J."/>
            <person name="Lipzen A."/>
            <person name="Riley R."/>
            <person name="Andreopoulos W."/>
            <person name="He G."/>
            <person name="Johnson J."/>
            <person name="Barry K.W."/>
            <person name="Grigoriev I.V."/>
            <person name="Nagy L."/>
            <person name="Hibbett D."/>
            <person name="Henrissat B."/>
            <person name="Matheny P.B."/>
            <person name="Labbe J."/>
            <person name="Martin F."/>
        </authorList>
    </citation>
    <scope>NUCLEOTIDE SEQUENCE</scope>
    <source>
        <strain evidence="1">HHB10654</strain>
    </source>
</reference>
<keyword evidence="2" id="KW-1185">Reference proteome</keyword>
<feature type="non-terminal residue" evidence="1">
    <location>
        <position position="1"/>
    </location>
</feature>
<name>A0ACB8T8V8_9AGAM</name>
<sequence>ERPSIQGRRRIILRHWPRDPKGPPIKATPEGKQAGNGLELWGATLLDFYSFHRIPDSVHGVTLGTGSKLSAWARSVGELDAAEDEIRWAEQEQEPIELQPCDISKLIEDLE</sequence>
<protein>
    <submittedName>
        <fullName evidence="1">Uncharacterized protein</fullName>
    </submittedName>
</protein>
<evidence type="ECO:0000313" key="2">
    <source>
        <dbReference type="Proteomes" id="UP000814140"/>
    </source>
</evidence>
<accession>A0ACB8T8V8</accession>
<organism evidence="1 2">
    <name type="scientific">Artomyces pyxidatus</name>
    <dbReference type="NCBI Taxonomy" id="48021"/>
    <lineage>
        <taxon>Eukaryota</taxon>
        <taxon>Fungi</taxon>
        <taxon>Dikarya</taxon>
        <taxon>Basidiomycota</taxon>
        <taxon>Agaricomycotina</taxon>
        <taxon>Agaricomycetes</taxon>
        <taxon>Russulales</taxon>
        <taxon>Auriscalpiaceae</taxon>
        <taxon>Artomyces</taxon>
    </lineage>
</organism>
<comment type="caution">
    <text evidence="1">The sequence shown here is derived from an EMBL/GenBank/DDBJ whole genome shotgun (WGS) entry which is preliminary data.</text>
</comment>
<proteinExistence type="predicted"/>
<dbReference type="Proteomes" id="UP000814140">
    <property type="component" value="Unassembled WGS sequence"/>
</dbReference>
<feature type="non-terminal residue" evidence="1">
    <location>
        <position position="111"/>
    </location>
</feature>
<evidence type="ECO:0000313" key="1">
    <source>
        <dbReference type="EMBL" id="KAI0064461.1"/>
    </source>
</evidence>
<reference evidence="1" key="2">
    <citation type="journal article" date="2022" name="New Phytol.">
        <title>Evolutionary transition to the ectomycorrhizal habit in the genomes of a hyperdiverse lineage of mushroom-forming fungi.</title>
        <authorList>
            <person name="Looney B."/>
            <person name="Miyauchi S."/>
            <person name="Morin E."/>
            <person name="Drula E."/>
            <person name="Courty P.E."/>
            <person name="Kohler A."/>
            <person name="Kuo A."/>
            <person name="LaButti K."/>
            <person name="Pangilinan J."/>
            <person name="Lipzen A."/>
            <person name="Riley R."/>
            <person name="Andreopoulos W."/>
            <person name="He G."/>
            <person name="Johnson J."/>
            <person name="Nolan M."/>
            <person name="Tritt A."/>
            <person name="Barry K.W."/>
            <person name="Grigoriev I.V."/>
            <person name="Nagy L.G."/>
            <person name="Hibbett D."/>
            <person name="Henrissat B."/>
            <person name="Matheny P.B."/>
            <person name="Labbe J."/>
            <person name="Martin F.M."/>
        </authorList>
    </citation>
    <scope>NUCLEOTIDE SEQUENCE</scope>
    <source>
        <strain evidence="1">HHB10654</strain>
    </source>
</reference>
<gene>
    <name evidence="1" type="ORF">BV25DRAFT_1774966</name>
</gene>